<evidence type="ECO:0000256" key="4">
    <source>
        <dbReference type="ARBA" id="ARBA00022989"/>
    </source>
</evidence>
<evidence type="ECO:0000256" key="1">
    <source>
        <dbReference type="ARBA" id="ARBA00004370"/>
    </source>
</evidence>
<keyword evidence="3 7" id="KW-0812">Transmembrane</keyword>
<evidence type="ECO:0000313" key="9">
    <source>
        <dbReference type="EMBL" id="CAL4766188.1"/>
    </source>
</evidence>
<evidence type="ECO:0000256" key="5">
    <source>
        <dbReference type="ARBA" id="ARBA00023136"/>
    </source>
</evidence>
<evidence type="ECO:0000256" key="7">
    <source>
        <dbReference type="SAM" id="Phobius"/>
    </source>
</evidence>
<feature type="transmembrane region" description="Helical" evidence="7">
    <location>
        <begin position="67"/>
        <end position="86"/>
    </location>
</feature>
<feature type="compositionally biased region" description="Acidic residues" evidence="6">
    <location>
        <begin position="256"/>
        <end position="291"/>
    </location>
</feature>
<feature type="transmembrane region" description="Helical" evidence="7">
    <location>
        <begin position="12"/>
        <end position="30"/>
    </location>
</feature>
<comment type="similarity">
    <text evidence="2">Belongs to the CD225/Dispanin family.</text>
</comment>
<feature type="transmembrane region" description="Helical" evidence="7">
    <location>
        <begin position="178"/>
        <end position="198"/>
    </location>
</feature>
<dbReference type="EMBL" id="CAMXCT010000444">
    <property type="protein sequence ID" value="CAI3978876.1"/>
    <property type="molecule type" value="Genomic_DNA"/>
</dbReference>
<keyword evidence="4 7" id="KW-1133">Transmembrane helix</keyword>
<evidence type="ECO:0000256" key="2">
    <source>
        <dbReference type="ARBA" id="ARBA00006843"/>
    </source>
</evidence>
<dbReference type="Pfam" id="PF04505">
    <property type="entry name" value="CD225"/>
    <property type="match status" value="1"/>
</dbReference>
<comment type="subcellular location">
    <subcellularLocation>
        <location evidence="1">Membrane</location>
    </subcellularLocation>
</comment>
<dbReference type="EMBL" id="CAMXCT020000444">
    <property type="protein sequence ID" value="CAL1132251.1"/>
    <property type="molecule type" value="Genomic_DNA"/>
</dbReference>
<comment type="caution">
    <text evidence="8">The sequence shown here is derived from an EMBL/GenBank/DDBJ whole genome shotgun (WGS) entry which is preliminary data.</text>
</comment>
<proteinExistence type="inferred from homology"/>
<evidence type="ECO:0000313" key="8">
    <source>
        <dbReference type="EMBL" id="CAI3978876.1"/>
    </source>
</evidence>
<dbReference type="OrthoDB" id="331170at2759"/>
<dbReference type="AlphaFoldDB" id="A0A9P1FK42"/>
<name>A0A9P1FK42_9DINO</name>
<protein>
    <submittedName>
        <fullName evidence="8">Uncharacterized protein</fullName>
    </submittedName>
</protein>
<gene>
    <name evidence="8" type="ORF">C1SCF055_LOCUS6872</name>
</gene>
<dbReference type="InterPro" id="IPR007593">
    <property type="entry name" value="CD225/Dispanin_fam"/>
</dbReference>
<evidence type="ECO:0000256" key="3">
    <source>
        <dbReference type="ARBA" id="ARBA00022692"/>
    </source>
</evidence>
<dbReference type="Proteomes" id="UP001152797">
    <property type="component" value="Unassembled WGS sequence"/>
</dbReference>
<keyword evidence="10" id="KW-1185">Reference proteome</keyword>
<feature type="transmembrane region" description="Helical" evidence="7">
    <location>
        <begin position="122"/>
        <end position="143"/>
    </location>
</feature>
<evidence type="ECO:0000256" key="6">
    <source>
        <dbReference type="SAM" id="MobiDB-lite"/>
    </source>
</evidence>
<evidence type="ECO:0000313" key="10">
    <source>
        <dbReference type="Proteomes" id="UP001152797"/>
    </source>
</evidence>
<feature type="transmembrane region" description="Helical" evidence="7">
    <location>
        <begin position="98"/>
        <end position="116"/>
    </location>
</feature>
<sequence>MKKALGNAIGFLGRMSSQFTLIIGVVYLYYHHPKLNLKYESCSFEDEPGAKWVDCNQEWASNFGLPALPNMTTLFVGLFGIFMYRPVLLQVQGFPKNFVQYGIFLFVQGFFANFGYCGKLGVVNGFFSIFVAVLAFIAQVTGLEADRMLKIKGHKVVDCVADEQDVSRSLSEAAIKDYYPWTIMSVFFCPILGGMGVYESYQVKNLKKAKELDGARLASQNAAKWGLWAIMVGMVLIGSLTIIGVTNLPPAVVASADDDDEDQYGYGDDDDGDGDDADGDADGDGDADDAADTERRLREFLGAKTVMAADVFGQ</sequence>
<feature type="region of interest" description="Disordered" evidence="6">
    <location>
        <begin position="255"/>
        <end position="294"/>
    </location>
</feature>
<dbReference type="EMBL" id="CAMXCT030000444">
    <property type="protein sequence ID" value="CAL4766188.1"/>
    <property type="molecule type" value="Genomic_DNA"/>
</dbReference>
<keyword evidence="5 7" id="KW-0472">Membrane</keyword>
<reference evidence="8" key="1">
    <citation type="submission" date="2022-10" db="EMBL/GenBank/DDBJ databases">
        <authorList>
            <person name="Chen Y."/>
            <person name="Dougan E. K."/>
            <person name="Chan C."/>
            <person name="Rhodes N."/>
            <person name="Thang M."/>
        </authorList>
    </citation>
    <scope>NUCLEOTIDE SEQUENCE</scope>
</reference>
<feature type="transmembrane region" description="Helical" evidence="7">
    <location>
        <begin position="225"/>
        <end position="245"/>
    </location>
</feature>
<accession>A0A9P1FK42</accession>
<dbReference type="GO" id="GO:0016020">
    <property type="term" value="C:membrane"/>
    <property type="evidence" value="ECO:0007669"/>
    <property type="project" value="UniProtKB-SubCell"/>
</dbReference>
<reference evidence="9 10" key="2">
    <citation type="submission" date="2024-05" db="EMBL/GenBank/DDBJ databases">
        <authorList>
            <person name="Chen Y."/>
            <person name="Shah S."/>
            <person name="Dougan E. K."/>
            <person name="Thang M."/>
            <person name="Chan C."/>
        </authorList>
    </citation>
    <scope>NUCLEOTIDE SEQUENCE [LARGE SCALE GENOMIC DNA]</scope>
</reference>
<organism evidence="8">
    <name type="scientific">Cladocopium goreaui</name>
    <dbReference type="NCBI Taxonomy" id="2562237"/>
    <lineage>
        <taxon>Eukaryota</taxon>
        <taxon>Sar</taxon>
        <taxon>Alveolata</taxon>
        <taxon>Dinophyceae</taxon>
        <taxon>Suessiales</taxon>
        <taxon>Symbiodiniaceae</taxon>
        <taxon>Cladocopium</taxon>
    </lineage>
</organism>